<gene>
    <name evidence="1" type="ORF">HLUCCA11_18310</name>
</gene>
<accession>A0A0P8DBM4</accession>
<proteinExistence type="predicted"/>
<dbReference type="AlphaFoldDB" id="A0A0P8DBM4"/>
<reference evidence="1 2" key="1">
    <citation type="submission" date="2015-09" db="EMBL/GenBank/DDBJ databases">
        <title>Identification and resolution of microdiversity through metagenomic sequencing of parallel consortia.</title>
        <authorList>
            <person name="Nelson W.C."/>
            <person name="Romine M.F."/>
            <person name="Lindemann S.R."/>
        </authorList>
    </citation>
    <scope>NUCLEOTIDE SEQUENCE [LARGE SCALE GENOMIC DNA]</scope>
    <source>
        <strain evidence="1">Ana</strain>
    </source>
</reference>
<dbReference type="EMBL" id="LJZR01000031">
    <property type="protein sequence ID" value="KPQ33480.1"/>
    <property type="molecule type" value="Genomic_DNA"/>
</dbReference>
<name>A0A0P8DBM4_9CYAN</name>
<protein>
    <submittedName>
        <fullName evidence="1">Uncharacterized protein</fullName>
    </submittedName>
</protein>
<dbReference type="STRING" id="1666911.HLUCCA11_18310"/>
<dbReference type="Proteomes" id="UP000050465">
    <property type="component" value="Unassembled WGS sequence"/>
</dbReference>
<evidence type="ECO:0000313" key="1">
    <source>
        <dbReference type="EMBL" id="KPQ33480.1"/>
    </source>
</evidence>
<evidence type="ECO:0000313" key="2">
    <source>
        <dbReference type="Proteomes" id="UP000050465"/>
    </source>
</evidence>
<organism evidence="1 2">
    <name type="scientific">Phormidesmis priestleyi Ana</name>
    <dbReference type="NCBI Taxonomy" id="1666911"/>
    <lineage>
        <taxon>Bacteria</taxon>
        <taxon>Bacillati</taxon>
        <taxon>Cyanobacteriota</taxon>
        <taxon>Cyanophyceae</taxon>
        <taxon>Leptolyngbyales</taxon>
        <taxon>Leptolyngbyaceae</taxon>
        <taxon>Phormidesmis</taxon>
    </lineage>
</organism>
<sequence length="98" mass="11144">MEYTKPTFSIKDHALVEVASALHCYSRDMQSYYKITQGHLVGQLDEVTDEAALSALKADLQIINQKMEYFHLLNNAASMVDLLIHSPIMMEELNISKK</sequence>
<comment type="caution">
    <text evidence="1">The sequence shown here is derived from an EMBL/GenBank/DDBJ whole genome shotgun (WGS) entry which is preliminary data.</text>
</comment>